<keyword evidence="3" id="KW-1185">Reference proteome</keyword>
<feature type="domain" description="GCF C-terminal" evidence="1">
    <location>
        <begin position="1"/>
        <end position="53"/>
    </location>
</feature>
<dbReference type="EMBL" id="CAJOBG010004222">
    <property type="protein sequence ID" value="CAF4101150.1"/>
    <property type="molecule type" value="Genomic_DNA"/>
</dbReference>
<dbReference type="Proteomes" id="UP000663866">
    <property type="component" value="Unassembled WGS sequence"/>
</dbReference>
<evidence type="ECO:0000259" key="1">
    <source>
        <dbReference type="Pfam" id="PF07842"/>
    </source>
</evidence>
<dbReference type="AlphaFoldDB" id="A0A819UCY3"/>
<proteinExistence type="predicted"/>
<comment type="caution">
    <text evidence="2">The sequence shown here is derived from an EMBL/GenBank/DDBJ whole genome shotgun (WGS) entry which is preliminary data.</text>
</comment>
<dbReference type="GO" id="GO:0071008">
    <property type="term" value="C:U2-type post-mRNA release spliceosomal complex"/>
    <property type="evidence" value="ECO:0007669"/>
    <property type="project" value="TreeGrafter"/>
</dbReference>
<dbReference type="GO" id="GO:0000390">
    <property type="term" value="P:spliceosomal complex disassembly"/>
    <property type="evidence" value="ECO:0007669"/>
    <property type="project" value="InterPro"/>
</dbReference>
<dbReference type="Pfam" id="PF07842">
    <property type="entry name" value="GCFC"/>
    <property type="match status" value="1"/>
</dbReference>
<name>A0A819UCY3_9BILA</name>
<protein>
    <recommendedName>
        <fullName evidence="1">GCF C-terminal domain-containing protein</fullName>
    </recommendedName>
</protein>
<dbReference type="InterPro" id="IPR045211">
    <property type="entry name" value="TFP11/STIP/Ntr1"/>
</dbReference>
<dbReference type="PANTHER" id="PTHR23329">
    <property type="entry name" value="TUFTELIN-INTERACTING PROTEIN 11-RELATED"/>
    <property type="match status" value="1"/>
</dbReference>
<accession>A0A819UCY3</accession>
<evidence type="ECO:0000313" key="2">
    <source>
        <dbReference type="EMBL" id="CAF4101150.1"/>
    </source>
</evidence>
<dbReference type="PANTHER" id="PTHR23329:SF1">
    <property type="entry name" value="TUFTELIN-INTERACTING PROTEIN 11"/>
    <property type="match status" value="1"/>
</dbReference>
<reference evidence="2" key="1">
    <citation type="submission" date="2021-02" db="EMBL/GenBank/DDBJ databases">
        <authorList>
            <person name="Nowell W R."/>
        </authorList>
    </citation>
    <scope>NUCLEOTIDE SEQUENCE</scope>
</reference>
<evidence type="ECO:0000313" key="3">
    <source>
        <dbReference type="Proteomes" id="UP000663866"/>
    </source>
</evidence>
<dbReference type="InterPro" id="IPR022783">
    <property type="entry name" value="GCFC_dom"/>
</dbReference>
<organism evidence="2 3">
    <name type="scientific">Rotaria magnacalcarata</name>
    <dbReference type="NCBI Taxonomy" id="392030"/>
    <lineage>
        <taxon>Eukaryota</taxon>
        <taxon>Metazoa</taxon>
        <taxon>Spiralia</taxon>
        <taxon>Gnathifera</taxon>
        <taxon>Rotifera</taxon>
        <taxon>Eurotatoria</taxon>
        <taxon>Bdelloidea</taxon>
        <taxon>Philodinida</taxon>
        <taxon>Philodinidae</taxon>
        <taxon>Rotaria</taxon>
    </lineage>
</organism>
<sequence length="193" mass="22760">MNKSIVPKLFSTMQQLIIDPRQQILDPWHWFIAWYDMVPLPSMIVILEKNFFFPNGYKHLILGKVQIQIIKKSNDEGLMMIDRKISETLNVQQTLPTFPFQSSENAIYNTINNHSVTMSSSNFISSLKDLLEQRAMQYNVLFVPIRNGIFQEKQIYQFGNHYIYHDDNVIFCYETNQYVPISLMNLIKETIDL</sequence>
<gene>
    <name evidence="2" type="ORF">OVN521_LOCUS20893</name>
</gene>